<protein>
    <submittedName>
        <fullName evidence="1">mRNA interferase HigB</fullName>
    </submittedName>
</protein>
<reference evidence="2" key="1">
    <citation type="submission" date="2017-02" db="EMBL/GenBank/DDBJ databases">
        <authorList>
            <person name="Varghese N."/>
            <person name="Submissions S."/>
        </authorList>
    </citation>
    <scope>NUCLEOTIDE SEQUENCE [LARGE SCALE GENOMIC DNA]</scope>
    <source>
        <strain evidence="2">DSM 22270</strain>
    </source>
</reference>
<name>A0A1T5C1S6_9BACT</name>
<dbReference type="Proteomes" id="UP000190897">
    <property type="component" value="Unassembled WGS sequence"/>
</dbReference>
<organism evidence="1 2">
    <name type="scientific">Dyadobacter psychrophilus</name>
    <dbReference type="NCBI Taxonomy" id="651661"/>
    <lineage>
        <taxon>Bacteria</taxon>
        <taxon>Pseudomonadati</taxon>
        <taxon>Bacteroidota</taxon>
        <taxon>Cytophagia</taxon>
        <taxon>Cytophagales</taxon>
        <taxon>Spirosomataceae</taxon>
        <taxon>Dyadobacter</taxon>
    </lineage>
</organism>
<evidence type="ECO:0000313" key="2">
    <source>
        <dbReference type="Proteomes" id="UP000190897"/>
    </source>
</evidence>
<dbReference type="EMBL" id="FUZA01000001">
    <property type="protein sequence ID" value="SKB53337.1"/>
    <property type="molecule type" value="Genomic_DNA"/>
</dbReference>
<keyword evidence="2" id="KW-1185">Reference proteome</keyword>
<dbReference type="Pfam" id="PF09907">
    <property type="entry name" value="HigB_toxin"/>
    <property type="match status" value="1"/>
</dbReference>
<dbReference type="InterPro" id="IPR018669">
    <property type="entry name" value="Toxin_HigB"/>
</dbReference>
<dbReference type="STRING" id="651661.SAMN05660293_00821"/>
<dbReference type="GO" id="GO:0110001">
    <property type="term" value="C:toxin-antitoxin complex"/>
    <property type="evidence" value="ECO:0007669"/>
    <property type="project" value="InterPro"/>
</dbReference>
<dbReference type="OrthoDB" id="9799912at2"/>
<proteinExistence type="predicted"/>
<dbReference type="GO" id="GO:0004519">
    <property type="term" value="F:endonuclease activity"/>
    <property type="evidence" value="ECO:0007669"/>
    <property type="project" value="InterPro"/>
</dbReference>
<dbReference type="GO" id="GO:0003723">
    <property type="term" value="F:RNA binding"/>
    <property type="evidence" value="ECO:0007669"/>
    <property type="project" value="InterPro"/>
</dbReference>
<gene>
    <name evidence="1" type="ORF">SAMN05660293_00821</name>
</gene>
<evidence type="ECO:0000313" key="1">
    <source>
        <dbReference type="EMBL" id="SKB53337.1"/>
    </source>
</evidence>
<accession>A0A1T5C1S6</accession>
<dbReference type="RefSeq" id="WP_082213361.1">
    <property type="nucleotide sequence ID" value="NZ_FUZA01000001.1"/>
</dbReference>
<sequence>MVIIKQKTLHEYYIKYPEAKIAIAEWASKTESSNWANFMEVKSVFNSVDYVGDNRFVFNIKGNHYRMVAMIFFSVRTVYIRWFGAHSEYEKINVSKI</sequence>
<dbReference type="AlphaFoldDB" id="A0A1T5C1S6"/>